<reference evidence="1 2" key="1">
    <citation type="submission" date="2019-02" db="EMBL/GenBank/DDBJ databases">
        <title>Deep-cultivation of Planctomycetes and their phenomic and genomic characterization uncovers novel biology.</title>
        <authorList>
            <person name="Wiegand S."/>
            <person name="Jogler M."/>
            <person name="Boedeker C."/>
            <person name="Pinto D."/>
            <person name="Vollmers J."/>
            <person name="Rivas-Marin E."/>
            <person name="Kohn T."/>
            <person name="Peeters S.H."/>
            <person name="Heuer A."/>
            <person name="Rast P."/>
            <person name="Oberbeckmann S."/>
            <person name="Bunk B."/>
            <person name="Jeske O."/>
            <person name="Meyerdierks A."/>
            <person name="Storesund J.E."/>
            <person name="Kallscheuer N."/>
            <person name="Luecker S."/>
            <person name="Lage O.M."/>
            <person name="Pohl T."/>
            <person name="Merkel B.J."/>
            <person name="Hornburger P."/>
            <person name="Mueller R.-W."/>
            <person name="Bruemmer F."/>
            <person name="Labrenz M."/>
            <person name="Spormann A.M."/>
            <person name="Op Den Camp H."/>
            <person name="Overmann J."/>
            <person name="Amann R."/>
            <person name="Jetten M.S.M."/>
            <person name="Mascher T."/>
            <person name="Medema M.H."/>
            <person name="Devos D.P."/>
            <person name="Kaster A.-K."/>
            <person name="Ovreas L."/>
            <person name="Rohde M."/>
            <person name="Galperin M.Y."/>
            <person name="Jogler C."/>
        </authorList>
    </citation>
    <scope>NUCLEOTIDE SEQUENCE [LARGE SCALE GENOMIC DNA]</scope>
    <source>
        <strain evidence="1 2">Pla100</strain>
    </source>
</reference>
<comment type="caution">
    <text evidence="1">The sequence shown here is derived from an EMBL/GenBank/DDBJ whole genome shotgun (WGS) entry which is preliminary data.</text>
</comment>
<evidence type="ECO:0000313" key="1">
    <source>
        <dbReference type="EMBL" id="TWT97487.1"/>
    </source>
</evidence>
<dbReference type="AlphaFoldDB" id="A0A5C6ADK5"/>
<accession>A0A5C6ADK5</accession>
<gene>
    <name evidence="1" type="ORF">Pla100_26410</name>
</gene>
<dbReference type="EMBL" id="SJPM01000004">
    <property type="protein sequence ID" value="TWT97487.1"/>
    <property type="molecule type" value="Genomic_DNA"/>
</dbReference>
<dbReference type="Proteomes" id="UP000316213">
    <property type="component" value="Unassembled WGS sequence"/>
</dbReference>
<keyword evidence="2" id="KW-1185">Reference proteome</keyword>
<evidence type="ECO:0000313" key="2">
    <source>
        <dbReference type="Proteomes" id="UP000316213"/>
    </source>
</evidence>
<sequence>MSSSLRNCASCSSKCANDDSVGWEIGTIGRDTVNVPKLYGVDLESLALIVAQLYHCPLMVDPWCSKRRHGPGPQHPLG</sequence>
<organism evidence="1 2">
    <name type="scientific">Neorhodopirellula pilleata</name>
    <dbReference type="NCBI Taxonomy" id="2714738"/>
    <lineage>
        <taxon>Bacteria</taxon>
        <taxon>Pseudomonadati</taxon>
        <taxon>Planctomycetota</taxon>
        <taxon>Planctomycetia</taxon>
        <taxon>Pirellulales</taxon>
        <taxon>Pirellulaceae</taxon>
        <taxon>Neorhodopirellula</taxon>
    </lineage>
</organism>
<proteinExistence type="predicted"/>
<protein>
    <submittedName>
        <fullName evidence="1">Uncharacterized protein</fullName>
    </submittedName>
</protein>
<name>A0A5C6ADK5_9BACT</name>